<evidence type="ECO:0000313" key="1">
    <source>
        <dbReference type="EMBL" id="STO15517.1"/>
    </source>
</evidence>
<sequence length="71" mass="8152">MSDKLWLVVKNWLSVRALPGEVVGQARKGVTEMKIKKVWKKLTEQPEAIYADVVLANAYATNMREEMFANR</sequence>
<dbReference type="AlphaFoldDB" id="A0A8G2M651"/>
<dbReference type="EMBL" id="UGGQ01000006">
    <property type="protein sequence ID" value="STO15517.1"/>
    <property type="molecule type" value="Genomic_DNA"/>
</dbReference>
<comment type="caution">
    <text evidence="1">The sequence shown here is derived from an EMBL/GenBank/DDBJ whole genome shotgun (WGS) entry which is preliminary data.</text>
</comment>
<accession>A0A8G2M651</accession>
<dbReference type="Proteomes" id="UP000255284">
    <property type="component" value="Unassembled WGS sequence"/>
</dbReference>
<reference evidence="1 2" key="1">
    <citation type="submission" date="2018-06" db="EMBL/GenBank/DDBJ databases">
        <authorList>
            <consortium name="Pathogen Informatics"/>
            <person name="Doyle S."/>
        </authorList>
    </citation>
    <scope>NUCLEOTIDE SEQUENCE [LARGE SCALE GENOMIC DNA]</scope>
    <source>
        <strain evidence="1 2">NCTC11819</strain>
    </source>
</reference>
<evidence type="ECO:0000313" key="2">
    <source>
        <dbReference type="Proteomes" id="UP000255284"/>
    </source>
</evidence>
<name>A0A8G2M651_9ACTO</name>
<proteinExistence type="predicted"/>
<gene>
    <name evidence="1" type="ORF">NCTC11819_00054</name>
</gene>
<protein>
    <submittedName>
        <fullName evidence="1">Uncharacterized protein</fullName>
    </submittedName>
</protein>
<organism evidence="1 2">
    <name type="scientific">Mobiluncus mulieris</name>
    <dbReference type="NCBI Taxonomy" id="2052"/>
    <lineage>
        <taxon>Bacteria</taxon>
        <taxon>Bacillati</taxon>
        <taxon>Actinomycetota</taxon>
        <taxon>Actinomycetes</taxon>
        <taxon>Actinomycetales</taxon>
        <taxon>Actinomycetaceae</taxon>
        <taxon>Mobiluncus</taxon>
    </lineage>
</organism>